<dbReference type="Proteomes" id="UP000032680">
    <property type="component" value="Unassembled WGS sequence"/>
</dbReference>
<dbReference type="AlphaFoldDB" id="A0A0D6P8T5"/>
<dbReference type="InterPro" id="IPR001509">
    <property type="entry name" value="Epimerase_deHydtase"/>
</dbReference>
<dbReference type="InterPro" id="IPR051783">
    <property type="entry name" value="NAD(P)-dependent_oxidoreduct"/>
</dbReference>
<proteinExistence type="predicted"/>
<gene>
    <name evidence="2" type="ORF">Asru_0445_02</name>
</gene>
<dbReference type="SUPFAM" id="SSF51735">
    <property type="entry name" value="NAD(P)-binding Rossmann-fold domains"/>
    <property type="match status" value="1"/>
</dbReference>
<comment type="caution">
    <text evidence="2">The sequence shown here is derived from an EMBL/GenBank/DDBJ whole genome shotgun (WGS) entry which is preliminary data.</text>
</comment>
<dbReference type="Pfam" id="PF01370">
    <property type="entry name" value="Epimerase"/>
    <property type="match status" value="1"/>
</dbReference>
<dbReference type="GO" id="GO:0004029">
    <property type="term" value="F:aldehyde dehydrogenase (NAD+) activity"/>
    <property type="evidence" value="ECO:0007669"/>
    <property type="project" value="TreeGrafter"/>
</dbReference>
<dbReference type="InterPro" id="IPR036291">
    <property type="entry name" value="NAD(P)-bd_dom_sf"/>
</dbReference>
<keyword evidence="3" id="KW-1185">Reference proteome</keyword>
<dbReference type="EMBL" id="BANB01000445">
    <property type="protein sequence ID" value="GAN77756.1"/>
    <property type="molecule type" value="Genomic_DNA"/>
</dbReference>
<feature type="domain" description="NAD-dependent epimerase/dehydratase" evidence="1">
    <location>
        <begin position="3"/>
        <end position="73"/>
    </location>
</feature>
<reference evidence="2 3" key="1">
    <citation type="submission" date="2012-11" db="EMBL/GenBank/DDBJ databases">
        <title>Whole genome sequence of Acidisphaera rubrifaciens HS-AP3.</title>
        <authorList>
            <person name="Azuma Y."/>
            <person name="Higashiura N."/>
            <person name="Hirakawa H."/>
            <person name="Matsushita K."/>
        </authorList>
    </citation>
    <scope>NUCLEOTIDE SEQUENCE [LARGE SCALE GENOMIC DNA]</scope>
    <source>
        <strain evidence="2 3">HS-AP3</strain>
    </source>
</reference>
<dbReference type="OrthoDB" id="9787292at2"/>
<dbReference type="PANTHER" id="PTHR48079">
    <property type="entry name" value="PROTEIN YEEZ"/>
    <property type="match status" value="1"/>
</dbReference>
<evidence type="ECO:0000313" key="2">
    <source>
        <dbReference type="EMBL" id="GAN77756.1"/>
    </source>
</evidence>
<protein>
    <submittedName>
        <fullName evidence="2">NAD dependent epimerase/dehydratase</fullName>
    </submittedName>
</protein>
<dbReference type="CDD" id="cd05262">
    <property type="entry name" value="SDR_a7"/>
    <property type="match status" value="1"/>
</dbReference>
<evidence type="ECO:0000313" key="3">
    <source>
        <dbReference type="Proteomes" id="UP000032680"/>
    </source>
</evidence>
<organism evidence="2 3">
    <name type="scientific">Acidisphaera rubrifaciens HS-AP3</name>
    <dbReference type="NCBI Taxonomy" id="1231350"/>
    <lineage>
        <taxon>Bacteria</taxon>
        <taxon>Pseudomonadati</taxon>
        <taxon>Pseudomonadota</taxon>
        <taxon>Alphaproteobacteria</taxon>
        <taxon>Acetobacterales</taxon>
        <taxon>Acetobacteraceae</taxon>
        <taxon>Acidisphaera</taxon>
    </lineage>
</organism>
<sequence>MQVFVTGATGFVGSAVVRELRAAGHGVRGLTRSDAGADFLRGLGAEPVHGTLEDTAGLRDAARRADAVIHTAFEHDFNDFGRVSALDRAAIEAFGDALAGSDRPLLVTAGMLMLAAGRPATEADRPPPAEAFPRHSEIAAEALAARGMRAGTVRLPPTVHGAGDHAFIPRLIEIARATGVSAYVGDGANRWAAVHREDAAVVYRLAIEQGATGGPYHAVAEEGVPFRAIAEAIGRELGVPVVSKSPDEAAAHFGWLTAFAATDVAASAARTRATLGWAPARATLLEDMEAAGYF</sequence>
<dbReference type="GO" id="GO:0005737">
    <property type="term" value="C:cytoplasm"/>
    <property type="evidence" value="ECO:0007669"/>
    <property type="project" value="TreeGrafter"/>
</dbReference>
<dbReference type="Gene3D" id="3.40.50.720">
    <property type="entry name" value="NAD(P)-binding Rossmann-like Domain"/>
    <property type="match status" value="1"/>
</dbReference>
<dbReference type="PANTHER" id="PTHR48079:SF6">
    <property type="entry name" value="NAD(P)-BINDING DOMAIN-CONTAINING PROTEIN-RELATED"/>
    <property type="match status" value="1"/>
</dbReference>
<name>A0A0D6P8T5_9PROT</name>
<evidence type="ECO:0000259" key="1">
    <source>
        <dbReference type="Pfam" id="PF01370"/>
    </source>
</evidence>
<accession>A0A0D6P8T5</accession>